<name>A0A6A4IT68_APOLU</name>
<keyword evidence="9" id="KW-1185">Reference proteome</keyword>
<evidence type="ECO:0000313" key="8">
    <source>
        <dbReference type="EMBL" id="KAF6198185.1"/>
    </source>
</evidence>
<dbReference type="GO" id="GO:0070765">
    <property type="term" value="C:gamma-secretase complex"/>
    <property type="evidence" value="ECO:0007669"/>
    <property type="project" value="TreeGrafter"/>
</dbReference>
<keyword evidence="7" id="KW-0472">Membrane</keyword>
<comment type="similarity">
    <text evidence="2">Belongs to the PEN-2 family.</text>
</comment>
<gene>
    <name evidence="8" type="ORF">GE061_007932</name>
</gene>
<comment type="caution">
    <text evidence="8">The sequence shown here is derived from an EMBL/GenBank/DDBJ whole genome shotgun (WGS) entry which is preliminary data.</text>
</comment>
<keyword evidence="5" id="KW-0914">Notch signaling pathway</keyword>
<dbReference type="EMBL" id="WIXP02000016">
    <property type="protein sequence ID" value="KAF6198185.1"/>
    <property type="molecule type" value="Genomic_DNA"/>
</dbReference>
<dbReference type="PANTHER" id="PTHR16318:SF0">
    <property type="entry name" value="GAMMA-SECRETASE SUBUNIT PEN-2"/>
    <property type="match status" value="1"/>
</dbReference>
<proteinExistence type="inferred from homology"/>
<evidence type="ECO:0000313" key="9">
    <source>
        <dbReference type="Proteomes" id="UP000466442"/>
    </source>
</evidence>
<evidence type="ECO:0000256" key="3">
    <source>
        <dbReference type="ARBA" id="ARBA00018306"/>
    </source>
</evidence>
<keyword evidence="6" id="KW-1133">Transmembrane helix</keyword>
<dbReference type="Pfam" id="PF10251">
    <property type="entry name" value="PEN-2"/>
    <property type="match status" value="1"/>
</dbReference>
<dbReference type="GO" id="GO:0007219">
    <property type="term" value="P:Notch signaling pathway"/>
    <property type="evidence" value="ECO:0007669"/>
    <property type="project" value="UniProtKB-KW"/>
</dbReference>
<dbReference type="InterPro" id="IPR019379">
    <property type="entry name" value="Gamma_Secretase_Asp_P_PEN2"/>
</dbReference>
<evidence type="ECO:0000256" key="1">
    <source>
        <dbReference type="ARBA" id="ARBA00004141"/>
    </source>
</evidence>
<sequence>MDLSKVNNEEKLKLCRWYFKAGFFCLPFVWLINSIWFFKYAFLRPEYDEQKSIRKLVIWSAIGALVWAIAVASWVTTYQTHRVAWGEFGDWISVVTPTGSA</sequence>
<dbReference type="PANTHER" id="PTHR16318">
    <property type="entry name" value="GAMMA-SECRETASE SUBUNIT PEN-2"/>
    <property type="match status" value="1"/>
</dbReference>
<keyword evidence="4" id="KW-0812">Transmembrane</keyword>
<evidence type="ECO:0000256" key="2">
    <source>
        <dbReference type="ARBA" id="ARBA00009607"/>
    </source>
</evidence>
<dbReference type="AlphaFoldDB" id="A0A6A4IT68"/>
<evidence type="ECO:0000256" key="5">
    <source>
        <dbReference type="ARBA" id="ARBA00022976"/>
    </source>
</evidence>
<evidence type="ECO:0000256" key="7">
    <source>
        <dbReference type="ARBA" id="ARBA00023136"/>
    </source>
</evidence>
<dbReference type="Proteomes" id="UP000466442">
    <property type="component" value="Linkage Group LG16"/>
</dbReference>
<evidence type="ECO:0000256" key="6">
    <source>
        <dbReference type="ARBA" id="ARBA00022989"/>
    </source>
</evidence>
<dbReference type="OrthoDB" id="524898at2759"/>
<protein>
    <recommendedName>
        <fullName evidence="3">Gamma-secretase subunit PEN-2</fullName>
    </recommendedName>
</protein>
<dbReference type="GO" id="GO:0007220">
    <property type="term" value="P:Notch receptor processing"/>
    <property type="evidence" value="ECO:0007669"/>
    <property type="project" value="TreeGrafter"/>
</dbReference>
<reference evidence="8" key="1">
    <citation type="journal article" date="2021" name="Mol. Ecol. Resour.">
        <title>Apolygus lucorum genome provides insights into omnivorousness and mesophyll feeding.</title>
        <authorList>
            <person name="Liu Y."/>
            <person name="Liu H."/>
            <person name="Wang H."/>
            <person name="Huang T."/>
            <person name="Liu B."/>
            <person name="Yang B."/>
            <person name="Yin L."/>
            <person name="Li B."/>
            <person name="Zhang Y."/>
            <person name="Zhang S."/>
            <person name="Jiang F."/>
            <person name="Zhang X."/>
            <person name="Ren Y."/>
            <person name="Wang B."/>
            <person name="Wang S."/>
            <person name="Lu Y."/>
            <person name="Wu K."/>
            <person name="Fan W."/>
            <person name="Wang G."/>
        </authorList>
    </citation>
    <scope>NUCLEOTIDE SEQUENCE</scope>
    <source>
        <strain evidence="8">12Hb</strain>
    </source>
</reference>
<evidence type="ECO:0000256" key="4">
    <source>
        <dbReference type="ARBA" id="ARBA00022692"/>
    </source>
</evidence>
<accession>A0A6A4IT68</accession>
<comment type="subcellular location">
    <subcellularLocation>
        <location evidence="1">Membrane</location>
        <topology evidence="1">Multi-pass membrane protein</topology>
    </subcellularLocation>
</comment>
<organism evidence="8 9">
    <name type="scientific">Apolygus lucorum</name>
    <name type="common">Small green plant bug</name>
    <name type="synonym">Lygocoris lucorum</name>
    <dbReference type="NCBI Taxonomy" id="248454"/>
    <lineage>
        <taxon>Eukaryota</taxon>
        <taxon>Metazoa</taxon>
        <taxon>Ecdysozoa</taxon>
        <taxon>Arthropoda</taxon>
        <taxon>Hexapoda</taxon>
        <taxon>Insecta</taxon>
        <taxon>Pterygota</taxon>
        <taxon>Neoptera</taxon>
        <taxon>Paraneoptera</taxon>
        <taxon>Hemiptera</taxon>
        <taxon>Heteroptera</taxon>
        <taxon>Panheteroptera</taxon>
        <taxon>Cimicomorpha</taxon>
        <taxon>Miridae</taxon>
        <taxon>Mirini</taxon>
        <taxon>Apolygus</taxon>
    </lineage>
</organism>